<dbReference type="GO" id="GO:0008137">
    <property type="term" value="F:NADH dehydrogenase (ubiquinone) activity"/>
    <property type="evidence" value="ECO:0007669"/>
    <property type="project" value="InterPro"/>
</dbReference>
<accession>A0AAN7I2S3</accession>
<proteinExistence type="predicted"/>
<gene>
    <name evidence="1" type="ORF">RGQ29_005435</name>
</gene>
<sequence length="104" mass="11931">MFPMVTRVMDYGQQTIRVTRYISQSFMITLSHANCLPVTIQFPYEKLITSERFRGPYSPPCSFLNQFSGSKELSQSIVTKISPESYIDTSFQTTIQTLNSYHAT</sequence>
<evidence type="ECO:0000313" key="2">
    <source>
        <dbReference type="Proteomes" id="UP001324115"/>
    </source>
</evidence>
<reference evidence="1 2" key="1">
    <citation type="journal article" date="2023" name="G3 (Bethesda)">
        <title>A haplotype-resolved chromosome-scale genome for Quercus rubra L. provides insights into the genetics of adaptive traits for red oak species.</title>
        <authorList>
            <person name="Kapoor B."/>
            <person name="Jenkins J."/>
            <person name="Schmutz J."/>
            <person name="Zhebentyayeva T."/>
            <person name="Kuelheim C."/>
            <person name="Coggeshall M."/>
            <person name="Heim C."/>
            <person name="Lasky J.R."/>
            <person name="Leites L."/>
            <person name="Islam-Faridi N."/>
            <person name="Romero-Severson J."/>
            <person name="DeLeo V.L."/>
            <person name="Lucas S.M."/>
            <person name="Lazic D."/>
            <person name="Gailing O."/>
            <person name="Carlson J."/>
            <person name="Staton M."/>
        </authorList>
    </citation>
    <scope>NUCLEOTIDE SEQUENCE [LARGE SCALE GENOMIC DNA]</scope>
    <source>
        <strain evidence="1">Pseudo-F2</strain>
    </source>
</reference>
<dbReference type="PANTHER" id="PTHR47275:SF1">
    <property type="entry name" value="NAD(P)H-QUINONE OXIDOREDUCTASE SUBUNIT I, CHLOROPLASTIC"/>
    <property type="match status" value="1"/>
</dbReference>
<dbReference type="EMBL" id="JAXUIC010000011">
    <property type="protein sequence ID" value="KAK4562952.1"/>
    <property type="molecule type" value="Genomic_DNA"/>
</dbReference>
<dbReference type="Proteomes" id="UP001324115">
    <property type="component" value="Unassembled WGS sequence"/>
</dbReference>
<dbReference type="PANTHER" id="PTHR47275">
    <property type="entry name" value="NAD(P)H-QUINONE OXIDOREDUCTASE SUBUNIT I, CHLOROPLASTIC"/>
    <property type="match status" value="1"/>
</dbReference>
<organism evidence="1 2">
    <name type="scientific">Quercus rubra</name>
    <name type="common">Northern red oak</name>
    <name type="synonym">Quercus borealis</name>
    <dbReference type="NCBI Taxonomy" id="3512"/>
    <lineage>
        <taxon>Eukaryota</taxon>
        <taxon>Viridiplantae</taxon>
        <taxon>Streptophyta</taxon>
        <taxon>Embryophyta</taxon>
        <taxon>Tracheophyta</taxon>
        <taxon>Spermatophyta</taxon>
        <taxon>Magnoliopsida</taxon>
        <taxon>eudicotyledons</taxon>
        <taxon>Gunneridae</taxon>
        <taxon>Pentapetalae</taxon>
        <taxon>rosids</taxon>
        <taxon>fabids</taxon>
        <taxon>Fagales</taxon>
        <taxon>Fagaceae</taxon>
        <taxon>Quercus</taxon>
    </lineage>
</organism>
<dbReference type="InterPro" id="IPR004497">
    <property type="entry name" value="NDHI"/>
</dbReference>
<comment type="caution">
    <text evidence="1">The sequence shown here is derived from an EMBL/GenBank/DDBJ whole genome shotgun (WGS) entry which is preliminary data.</text>
</comment>
<keyword evidence="2" id="KW-1185">Reference proteome</keyword>
<name>A0AAN7I2S3_QUERU</name>
<evidence type="ECO:0000313" key="1">
    <source>
        <dbReference type="EMBL" id="KAK4562952.1"/>
    </source>
</evidence>
<protein>
    <submittedName>
        <fullName evidence="1">Uncharacterized protein</fullName>
    </submittedName>
</protein>
<dbReference type="AlphaFoldDB" id="A0AAN7I2S3"/>